<proteinExistence type="predicted"/>
<dbReference type="InterPro" id="IPR013217">
    <property type="entry name" value="Methyltransf_12"/>
</dbReference>
<comment type="caution">
    <text evidence="2">The sequence shown here is derived from an EMBL/GenBank/DDBJ whole genome shotgun (WGS) entry which is preliminary data.</text>
</comment>
<dbReference type="Gene3D" id="3.40.50.150">
    <property type="entry name" value="Vaccinia Virus protein VP39"/>
    <property type="match status" value="1"/>
</dbReference>
<accession>A0AAJ0FTT8</accession>
<organism evidence="2 3">
    <name type="scientific">Conoideocrella luteorostrata</name>
    <dbReference type="NCBI Taxonomy" id="1105319"/>
    <lineage>
        <taxon>Eukaryota</taxon>
        <taxon>Fungi</taxon>
        <taxon>Dikarya</taxon>
        <taxon>Ascomycota</taxon>
        <taxon>Pezizomycotina</taxon>
        <taxon>Sordariomycetes</taxon>
        <taxon>Hypocreomycetidae</taxon>
        <taxon>Hypocreales</taxon>
        <taxon>Clavicipitaceae</taxon>
        <taxon>Conoideocrella</taxon>
    </lineage>
</organism>
<name>A0AAJ0FTT8_9HYPO</name>
<dbReference type="Pfam" id="PF08242">
    <property type="entry name" value="Methyltransf_12"/>
    <property type="match status" value="1"/>
</dbReference>
<dbReference type="Proteomes" id="UP001251528">
    <property type="component" value="Unassembled WGS sequence"/>
</dbReference>
<keyword evidence="3" id="KW-1185">Reference proteome</keyword>
<gene>
    <name evidence="2" type="ORF">QQS21_011347</name>
</gene>
<evidence type="ECO:0000313" key="2">
    <source>
        <dbReference type="EMBL" id="KAK2590968.1"/>
    </source>
</evidence>
<dbReference type="AlphaFoldDB" id="A0AAJ0FTT8"/>
<evidence type="ECO:0000259" key="1">
    <source>
        <dbReference type="Pfam" id="PF08242"/>
    </source>
</evidence>
<dbReference type="CDD" id="cd02440">
    <property type="entry name" value="AdoMet_MTases"/>
    <property type="match status" value="1"/>
</dbReference>
<dbReference type="EMBL" id="JASWJB010000377">
    <property type="protein sequence ID" value="KAK2590968.1"/>
    <property type="molecule type" value="Genomic_DNA"/>
</dbReference>
<protein>
    <recommendedName>
        <fullName evidence="1">Methyltransferase type 12 domain-containing protein</fullName>
    </recommendedName>
</protein>
<dbReference type="InterPro" id="IPR029063">
    <property type="entry name" value="SAM-dependent_MTases_sf"/>
</dbReference>
<evidence type="ECO:0000313" key="3">
    <source>
        <dbReference type="Proteomes" id="UP001251528"/>
    </source>
</evidence>
<reference evidence="2" key="1">
    <citation type="submission" date="2023-06" db="EMBL/GenBank/DDBJ databases">
        <title>Conoideocrella luteorostrata (Hypocreales: Clavicipitaceae), a potential biocontrol fungus for elongate hemlock scale in United States Christmas tree production areas.</title>
        <authorList>
            <person name="Barrett H."/>
            <person name="Lovett B."/>
            <person name="Macias A.M."/>
            <person name="Stajich J.E."/>
            <person name="Kasson M.T."/>
        </authorList>
    </citation>
    <scope>NUCLEOTIDE SEQUENCE</scope>
    <source>
        <strain evidence="2">ARSEF 14590</strain>
    </source>
</reference>
<sequence length="334" mass="36712">MVAQMKATEDYETINRAAWDERVPFHVASSDYQVKDYISDVNFIGNVVQFDRPLLGDITGFNCVHLQCHIGTDMLGLARLGAASVTGLDFSGAAIAAARKLAGATAGSGGEKLKFVEASVQQGLTVLPQGTLDLVFVSIGSLCYVPKIKEWASVVSGLLKPRGRVFVREFHPVFLSLDDGKPDEMVIGFPYFEREEPIIMDKQGTYVDSGDYEFSSTRRAVFNHGIGEVIQALLNEGMRLTGLKEHQSAPLTGPQAELEVDERGESQVEEKSWARCLHVDRRILLEGSTVANAPFLHTTSRQGITGLFNFYFLGYAESKGISYLKRLHTLGVML</sequence>
<dbReference type="SUPFAM" id="SSF53335">
    <property type="entry name" value="S-adenosyl-L-methionine-dependent methyltransferases"/>
    <property type="match status" value="1"/>
</dbReference>
<feature type="domain" description="Methyltransferase type 12" evidence="1">
    <location>
        <begin position="65"/>
        <end position="165"/>
    </location>
</feature>